<evidence type="ECO:0000256" key="1">
    <source>
        <dbReference type="ARBA" id="ARBA00022737"/>
    </source>
</evidence>
<dbReference type="PANTHER" id="PTHR44858">
    <property type="entry name" value="TETRATRICOPEPTIDE REPEAT PROTEIN 6"/>
    <property type="match status" value="1"/>
</dbReference>
<protein>
    <recommendedName>
        <fullName evidence="7">Tetratricopeptide repeat protein</fullName>
    </recommendedName>
</protein>
<evidence type="ECO:0000256" key="4">
    <source>
        <dbReference type="SAM" id="Phobius"/>
    </source>
</evidence>
<dbReference type="SMART" id="SM00028">
    <property type="entry name" value="TPR"/>
    <property type="match status" value="4"/>
</dbReference>
<dbReference type="PANTHER" id="PTHR44858:SF1">
    <property type="entry name" value="UDP-N-ACETYLGLUCOSAMINE--PEPTIDE N-ACETYLGLUCOSAMINYLTRANSFERASE SPINDLY-RELATED"/>
    <property type="match status" value="1"/>
</dbReference>
<gene>
    <name evidence="5" type="ORF">DRI96_02895</name>
</gene>
<evidence type="ECO:0008006" key="7">
    <source>
        <dbReference type="Google" id="ProtNLM"/>
    </source>
</evidence>
<dbReference type="SUPFAM" id="SSF48452">
    <property type="entry name" value="TPR-like"/>
    <property type="match status" value="1"/>
</dbReference>
<feature type="repeat" description="TPR" evidence="3">
    <location>
        <begin position="78"/>
        <end position="111"/>
    </location>
</feature>
<accession>A0A662DF48</accession>
<keyword evidence="4" id="KW-0472">Membrane</keyword>
<name>A0A662DF48_UNCAE</name>
<keyword evidence="1" id="KW-0677">Repeat</keyword>
<reference evidence="5 6" key="1">
    <citation type="submission" date="2018-06" db="EMBL/GenBank/DDBJ databases">
        <title>Extensive metabolic versatility and redundancy in microbially diverse, dynamic hydrothermal sediments.</title>
        <authorList>
            <person name="Dombrowski N."/>
            <person name="Teske A."/>
            <person name="Baker B.J."/>
        </authorList>
    </citation>
    <scope>NUCLEOTIDE SEQUENCE [LARGE SCALE GENOMIC DNA]</scope>
    <source>
        <strain evidence="5">B19_G9</strain>
    </source>
</reference>
<dbReference type="Gene3D" id="1.25.40.10">
    <property type="entry name" value="Tetratricopeptide repeat domain"/>
    <property type="match status" value="2"/>
</dbReference>
<proteinExistence type="predicted"/>
<comment type="caution">
    <text evidence="5">The sequence shown here is derived from an EMBL/GenBank/DDBJ whole genome shotgun (WGS) entry which is preliminary data.</text>
</comment>
<feature type="transmembrane region" description="Helical" evidence="4">
    <location>
        <begin position="12"/>
        <end position="35"/>
    </location>
</feature>
<evidence type="ECO:0000313" key="5">
    <source>
        <dbReference type="EMBL" id="RLE13488.1"/>
    </source>
</evidence>
<organism evidence="5 6">
    <name type="scientific">Aerophobetes bacterium</name>
    <dbReference type="NCBI Taxonomy" id="2030807"/>
    <lineage>
        <taxon>Bacteria</taxon>
        <taxon>Candidatus Aerophobota</taxon>
    </lineage>
</organism>
<dbReference type="InterPro" id="IPR050498">
    <property type="entry name" value="Ycf3"/>
</dbReference>
<dbReference type="Pfam" id="PF13414">
    <property type="entry name" value="TPR_11"/>
    <property type="match status" value="1"/>
</dbReference>
<dbReference type="InterPro" id="IPR011990">
    <property type="entry name" value="TPR-like_helical_dom_sf"/>
</dbReference>
<evidence type="ECO:0000256" key="2">
    <source>
        <dbReference type="ARBA" id="ARBA00022803"/>
    </source>
</evidence>
<feature type="repeat" description="TPR" evidence="3">
    <location>
        <begin position="146"/>
        <end position="179"/>
    </location>
</feature>
<dbReference type="PROSITE" id="PS50005">
    <property type="entry name" value="TPR"/>
    <property type="match status" value="3"/>
</dbReference>
<sequence length="195" mass="23247">MLQIKLSYRKQKIILISVLIIVIVFLSYVSIQSFWADIYYRRAEQLAKHVKSWKKAAIEYEKAISISPKNAEYQDKAGELYSKLAVLYRDDRYFNKAIYHFKKSYQLNPYNAWAHYHLAWCYWNKKMYQQAALESKKAIELDPNNATYHWQLAVIYEKMGKLSKAINEYKQVIRIIPGHTKARQAIKKLKEKTKK</sequence>
<keyword evidence="4" id="KW-0812">Transmembrane</keyword>
<dbReference type="InterPro" id="IPR019734">
    <property type="entry name" value="TPR_rpt"/>
</dbReference>
<keyword evidence="4" id="KW-1133">Transmembrane helix</keyword>
<dbReference type="Proteomes" id="UP000267654">
    <property type="component" value="Unassembled WGS sequence"/>
</dbReference>
<dbReference type="Pfam" id="PF14559">
    <property type="entry name" value="TPR_19"/>
    <property type="match status" value="1"/>
</dbReference>
<dbReference type="EMBL" id="QMQB01000086">
    <property type="protein sequence ID" value="RLE13488.1"/>
    <property type="molecule type" value="Genomic_DNA"/>
</dbReference>
<evidence type="ECO:0000313" key="6">
    <source>
        <dbReference type="Proteomes" id="UP000267654"/>
    </source>
</evidence>
<feature type="repeat" description="TPR" evidence="3">
    <location>
        <begin position="112"/>
        <end position="145"/>
    </location>
</feature>
<evidence type="ECO:0000256" key="3">
    <source>
        <dbReference type="PROSITE-ProRule" id="PRU00339"/>
    </source>
</evidence>
<keyword evidence="2 3" id="KW-0802">TPR repeat</keyword>
<dbReference type="AlphaFoldDB" id="A0A662DF48"/>